<dbReference type="InterPro" id="IPR013149">
    <property type="entry name" value="ADH-like_C"/>
</dbReference>
<dbReference type="GO" id="GO:0005737">
    <property type="term" value="C:cytoplasm"/>
    <property type="evidence" value="ECO:0007669"/>
    <property type="project" value="TreeGrafter"/>
</dbReference>
<evidence type="ECO:0000256" key="4">
    <source>
        <dbReference type="ARBA" id="ARBA00022833"/>
    </source>
</evidence>
<dbReference type="PANTHER" id="PTHR43161:SF23">
    <property type="entry name" value="(R,R)-BUTANEDIOL DEHYDROGENASE-RELATED"/>
    <property type="match status" value="1"/>
</dbReference>
<dbReference type="Proteomes" id="UP000051442">
    <property type="component" value="Unassembled WGS sequence"/>
</dbReference>
<dbReference type="CDD" id="cd08233">
    <property type="entry name" value="butanediol_DH_like"/>
    <property type="match status" value="1"/>
</dbReference>
<dbReference type="OrthoDB" id="9770238at2"/>
<dbReference type="InterPro" id="IPR013154">
    <property type="entry name" value="ADH-like_N"/>
</dbReference>
<dbReference type="InterPro" id="IPR036291">
    <property type="entry name" value="NAD(P)-bd_dom_sf"/>
</dbReference>
<dbReference type="PANTHER" id="PTHR43161">
    <property type="entry name" value="SORBITOL DEHYDROGENASE"/>
    <property type="match status" value="1"/>
</dbReference>
<name>A0A0R2ES44_9LACO</name>
<evidence type="ECO:0000259" key="8">
    <source>
        <dbReference type="Pfam" id="PF08240"/>
    </source>
</evidence>
<dbReference type="InterPro" id="IPR011032">
    <property type="entry name" value="GroES-like_sf"/>
</dbReference>
<dbReference type="InterPro" id="IPR002328">
    <property type="entry name" value="ADH_Zn_CS"/>
</dbReference>
<comment type="caution">
    <text evidence="9">The sequence shown here is derived from an EMBL/GenBank/DDBJ whole genome shotgun (WGS) entry which is preliminary data.</text>
</comment>
<dbReference type="PROSITE" id="PS00059">
    <property type="entry name" value="ADH_ZINC"/>
    <property type="match status" value="1"/>
</dbReference>
<dbReference type="EMBL" id="AYZM01000158">
    <property type="protein sequence ID" value="KRN18214.1"/>
    <property type="molecule type" value="Genomic_DNA"/>
</dbReference>
<dbReference type="RefSeq" id="WP_054732768.1">
    <property type="nucleotide sequence ID" value="NZ_AYZM01000158.1"/>
</dbReference>
<keyword evidence="5" id="KW-0560">Oxidoreductase</keyword>
<protein>
    <submittedName>
        <fullName evidence="9">(R,R)-butanediol dehydrogenase</fullName>
    </submittedName>
</protein>
<dbReference type="SUPFAM" id="SSF50129">
    <property type="entry name" value="GroES-like"/>
    <property type="match status" value="1"/>
</dbReference>
<evidence type="ECO:0000256" key="5">
    <source>
        <dbReference type="ARBA" id="ARBA00023002"/>
    </source>
</evidence>
<evidence type="ECO:0000256" key="1">
    <source>
        <dbReference type="ARBA" id="ARBA00001947"/>
    </source>
</evidence>
<gene>
    <name evidence="9" type="ORF">FD14_GL002078</name>
</gene>
<comment type="similarity">
    <text evidence="2 6">Belongs to the zinc-containing alcohol dehydrogenase family.</text>
</comment>
<evidence type="ECO:0000256" key="6">
    <source>
        <dbReference type="RuleBase" id="RU361277"/>
    </source>
</evidence>
<dbReference type="AlphaFoldDB" id="A0A0R2ES44"/>
<evidence type="ECO:0000313" key="9">
    <source>
        <dbReference type="EMBL" id="KRN18214.1"/>
    </source>
</evidence>
<keyword evidence="10" id="KW-1185">Reference proteome</keyword>
<comment type="cofactor">
    <cofactor evidence="1 6">
        <name>Zn(2+)</name>
        <dbReference type="ChEBI" id="CHEBI:29105"/>
    </cofactor>
</comment>
<dbReference type="Gene3D" id="3.40.50.720">
    <property type="entry name" value="NAD(P)-binding Rossmann-like Domain"/>
    <property type="match status" value="1"/>
</dbReference>
<dbReference type="GO" id="GO:0000721">
    <property type="term" value="F:(R,R)-butanediol dehydrogenase activity"/>
    <property type="evidence" value="ECO:0007669"/>
    <property type="project" value="TreeGrafter"/>
</dbReference>
<evidence type="ECO:0000259" key="7">
    <source>
        <dbReference type="Pfam" id="PF00107"/>
    </source>
</evidence>
<dbReference type="PATRIC" id="fig|1423804.4.peg.2259"/>
<reference evidence="9 10" key="1">
    <citation type="journal article" date="2015" name="Genome Announc.">
        <title>Expanding the biotechnology potential of lactobacilli through comparative genomics of 213 strains and associated genera.</title>
        <authorList>
            <person name="Sun Z."/>
            <person name="Harris H.M."/>
            <person name="McCann A."/>
            <person name="Guo C."/>
            <person name="Argimon S."/>
            <person name="Zhang W."/>
            <person name="Yang X."/>
            <person name="Jeffery I.B."/>
            <person name="Cooney J.C."/>
            <person name="Kagawa T.F."/>
            <person name="Liu W."/>
            <person name="Song Y."/>
            <person name="Salvetti E."/>
            <person name="Wrobel A."/>
            <person name="Rasinkangas P."/>
            <person name="Parkhill J."/>
            <person name="Rea M.C."/>
            <person name="O'Sullivan O."/>
            <person name="Ritari J."/>
            <person name="Douillard F.P."/>
            <person name="Paul Ross R."/>
            <person name="Yang R."/>
            <person name="Briner A.E."/>
            <person name="Felis G.E."/>
            <person name="de Vos W.M."/>
            <person name="Barrangou R."/>
            <person name="Klaenhammer T.R."/>
            <person name="Caufield P.W."/>
            <person name="Cui Y."/>
            <person name="Zhang H."/>
            <person name="O'Toole P.W."/>
        </authorList>
    </citation>
    <scope>NUCLEOTIDE SEQUENCE [LARGE SCALE GENOMIC DNA]</scope>
    <source>
        <strain evidence="9 10">DSM 23365</strain>
    </source>
</reference>
<keyword evidence="4 6" id="KW-0862">Zinc</keyword>
<dbReference type="Pfam" id="PF08240">
    <property type="entry name" value="ADH_N"/>
    <property type="match status" value="1"/>
</dbReference>
<dbReference type="STRING" id="1423804.FD14_GL002078"/>
<evidence type="ECO:0000313" key="10">
    <source>
        <dbReference type="Proteomes" id="UP000051442"/>
    </source>
</evidence>
<evidence type="ECO:0000256" key="3">
    <source>
        <dbReference type="ARBA" id="ARBA00022723"/>
    </source>
</evidence>
<dbReference type="Gene3D" id="3.90.180.10">
    <property type="entry name" value="Medium-chain alcohol dehydrogenases, catalytic domain"/>
    <property type="match status" value="1"/>
</dbReference>
<dbReference type="SUPFAM" id="SSF51735">
    <property type="entry name" value="NAD(P)-binding Rossmann-fold domains"/>
    <property type="match status" value="1"/>
</dbReference>
<sequence length="356" mass="38155">MKAVRIYGEKDIRVEDVAIEDPKDDEVQVKVKYCGICGSDLHAYLEGWGLPTVPHPLTGKTVPITLGHEFSGEVVKIGKDVTNLKLGDNVAIEPLIACGKCENCRKGDYNFCNNAVGPDGSGNFLGFSQDGGFAEFANVQGVFAHKLPEGMDPKLGAVAEPTAVVYEAVKKSGLQEGQDVAVMGAGPIGLLMALLAKISGANNIYIVDVSEVRLEKAKELGIEKTLNPKEVDVNDAIRKELPNGVDITFECAGAQATFDTALKVTKRTGVLQVVALFGQDVSMNMTDAVIMQGIDIITTLCYNNSFPAVLGIINNNQEDFRKIITKEIGLDQAVDEGIKSLSEDKSQVKILVSPDL</sequence>
<dbReference type="Pfam" id="PF00107">
    <property type="entry name" value="ADH_zinc_N"/>
    <property type="match status" value="1"/>
</dbReference>
<dbReference type="GO" id="GO:0034079">
    <property type="term" value="P:butanediol biosynthetic process"/>
    <property type="evidence" value="ECO:0007669"/>
    <property type="project" value="TreeGrafter"/>
</dbReference>
<organism evidence="9 10">
    <name type="scientific">Secundilactobacillus similis DSM 23365 = JCM 2765</name>
    <dbReference type="NCBI Taxonomy" id="1423804"/>
    <lineage>
        <taxon>Bacteria</taxon>
        <taxon>Bacillati</taxon>
        <taxon>Bacillota</taxon>
        <taxon>Bacilli</taxon>
        <taxon>Lactobacillales</taxon>
        <taxon>Lactobacillaceae</taxon>
        <taxon>Secundilactobacillus</taxon>
    </lineage>
</organism>
<feature type="domain" description="Alcohol dehydrogenase-like C-terminal" evidence="7">
    <location>
        <begin position="187"/>
        <end position="313"/>
    </location>
</feature>
<dbReference type="GO" id="GO:0008270">
    <property type="term" value="F:zinc ion binding"/>
    <property type="evidence" value="ECO:0007669"/>
    <property type="project" value="InterPro"/>
</dbReference>
<accession>A0A0R2ES44</accession>
<proteinExistence type="inferred from homology"/>
<keyword evidence="3 6" id="KW-0479">Metal-binding</keyword>
<evidence type="ECO:0000256" key="2">
    <source>
        <dbReference type="ARBA" id="ARBA00008072"/>
    </source>
</evidence>
<feature type="domain" description="Alcohol dehydrogenase-like N-terminal" evidence="8">
    <location>
        <begin position="24"/>
        <end position="149"/>
    </location>
</feature>